<accession>A0ABN6XGJ8</accession>
<feature type="domain" description="Metallo-beta-lactamase" evidence="2">
    <location>
        <begin position="5"/>
        <end position="79"/>
    </location>
</feature>
<dbReference type="InterPro" id="IPR001279">
    <property type="entry name" value="Metallo-B-lactamas"/>
</dbReference>
<evidence type="ECO:0000313" key="3">
    <source>
        <dbReference type="EMBL" id="BDZ43895.1"/>
    </source>
</evidence>
<sequence>MPWDGPRAIVIEHRAHAPGHVALALPAARVLLAGDMLSDREVPLLDLDAADPVGDYRDGLAALERGIRTWDVRVVVPGHGAPVRGRAGIDALIAADRSYLADLERAARDPSAEGAGSGSGSAQDPRLVDPWVAGEHRRQLAHLSRVAGRSTGQHDDRL</sequence>
<evidence type="ECO:0000259" key="2">
    <source>
        <dbReference type="Pfam" id="PF00753"/>
    </source>
</evidence>
<gene>
    <name evidence="3" type="ORF">GCM10025865_31940</name>
</gene>
<dbReference type="Gene3D" id="3.60.15.10">
    <property type="entry name" value="Ribonuclease Z/Hydroxyacylglutathione hydrolase-like"/>
    <property type="match status" value="1"/>
</dbReference>
<dbReference type="SUPFAM" id="SSF56281">
    <property type="entry name" value="Metallo-hydrolase/oxidoreductase"/>
    <property type="match status" value="1"/>
</dbReference>
<dbReference type="InterPro" id="IPR036866">
    <property type="entry name" value="RibonucZ/Hydroxyglut_hydro"/>
</dbReference>
<dbReference type="EMBL" id="AP027729">
    <property type="protein sequence ID" value="BDZ43895.1"/>
    <property type="molecule type" value="Genomic_DNA"/>
</dbReference>
<evidence type="ECO:0000313" key="4">
    <source>
        <dbReference type="Proteomes" id="UP001321475"/>
    </source>
</evidence>
<reference evidence="4" key="1">
    <citation type="journal article" date="2019" name="Int. J. Syst. Evol. Microbiol.">
        <title>The Global Catalogue of Microorganisms (GCM) 10K type strain sequencing project: providing services to taxonomists for standard genome sequencing and annotation.</title>
        <authorList>
            <consortium name="The Broad Institute Genomics Platform"/>
            <consortium name="The Broad Institute Genome Sequencing Center for Infectious Disease"/>
            <person name="Wu L."/>
            <person name="Ma J."/>
        </authorList>
    </citation>
    <scope>NUCLEOTIDE SEQUENCE [LARGE SCALE GENOMIC DNA]</scope>
    <source>
        <strain evidence="4">NBRC 108565</strain>
    </source>
</reference>
<evidence type="ECO:0000256" key="1">
    <source>
        <dbReference type="SAM" id="MobiDB-lite"/>
    </source>
</evidence>
<proteinExistence type="predicted"/>
<feature type="region of interest" description="Disordered" evidence="1">
    <location>
        <begin position="105"/>
        <end position="131"/>
    </location>
</feature>
<dbReference type="Pfam" id="PF00753">
    <property type="entry name" value="Lactamase_B"/>
    <property type="match status" value="1"/>
</dbReference>
<organism evidence="3 4">
    <name type="scientific">Paraoerskovia sediminicola</name>
    <dbReference type="NCBI Taxonomy" id="1138587"/>
    <lineage>
        <taxon>Bacteria</taxon>
        <taxon>Bacillati</taxon>
        <taxon>Actinomycetota</taxon>
        <taxon>Actinomycetes</taxon>
        <taxon>Micrococcales</taxon>
        <taxon>Cellulomonadaceae</taxon>
        <taxon>Paraoerskovia</taxon>
    </lineage>
</organism>
<protein>
    <recommendedName>
        <fullName evidence="2">Metallo-beta-lactamase domain-containing protein</fullName>
    </recommendedName>
</protein>
<dbReference type="Proteomes" id="UP001321475">
    <property type="component" value="Chromosome"/>
</dbReference>
<keyword evidence="4" id="KW-1185">Reference proteome</keyword>
<name>A0ABN6XGJ8_9CELL</name>